<dbReference type="GO" id="GO:0006508">
    <property type="term" value="P:proteolysis"/>
    <property type="evidence" value="ECO:0007669"/>
    <property type="project" value="UniProtKB-KW"/>
</dbReference>
<dbReference type="InterPro" id="IPR000668">
    <property type="entry name" value="Peptidase_C1A_C"/>
</dbReference>
<dbReference type="Gene3D" id="3.90.70.10">
    <property type="entry name" value="Cysteine proteinases"/>
    <property type="match status" value="1"/>
</dbReference>
<name>A0A9Q0LRP8_ANAIG</name>
<organism evidence="6 7">
    <name type="scientific">Anaeramoeba ignava</name>
    <name type="common">Anaerobic marine amoeba</name>
    <dbReference type="NCBI Taxonomy" id="1746090"/>
    <lineage>
        <taxon>Eukaryota</taxon>
        <taxon>Metamonada</taxon>
        <taxon>Anaeramoebidae</taxon>
        <taxon>Anaeramoeba</taxon>
    </lineage>
</organism>
<evidence type="ECO:0000256" key="2">
    <source>
        <dbReference type="ARBA" id="ARBA00023157"/>
    </source>
</evidence>
<sequence length="315" mass="34663">MKAIILVLLIVFVTCSPYQKMFEKFKAKYNKQYSEEEEAMRYKIFRDNVKIIEAHNKKGSSSRFGVNKFADLTNAEFQSKYLRPIKIEDQKETVSPRVNNLKTSINWNTKGAVTPVKDQGDCGSCWAFSTTGAIEGCAEIASGKLNSISEQELVDCDKTDDGCDGGLMANALQWVIDNKGLCSEKGYPYVGVDQSCTKDKCESVSSLTGYQTLTEGDLKGLATACAEYGPISVGVDASTWQLYIGGVFLDIECGKTMDHGVLLVGYDTDALIKYWLVKNSWGADWGESGYIKLEYDTNTCGIANYANYGTGCKAL</sequence>
<keyword evidence="6" id="KW-0378">Hydrolase</keyword>
<feature type="domain" description="Peptidase C1A papain C-terminal" evidence="4">
    <location>
        <begin position="101"/>
        <end position="310"/>
    </location>
</feature>
<dbReference type="GO" id="GO:0008234">
    <property type="term" value="F:cysteine-type peptidase activity"/>
    <property type="evidence" value="ECO:0007669"/>
    <property type="project" value="InterPro"/>
</dbReference>
<keyword evidence="3" id="KW-0732">Signal</keyword>
<dbReference type="Pfam" id="PF08246">
    <property type="entry name" value="Inhibitor_I29"/>
    <property type="match status" value="1"/>
</dbReference>
<keyword evidence="7" id="KW-1185">Reference proteome</keyword>
<dbReference type="InterPro" id="IPR038765">
    <property type="entry name" value="Papain-like_cys_pep_sf"/>
</dbReference>
<evidence type="ECO:0000259" key="4">
    <source>
        <dbReference type="SMART" id="SM00645"/>
    </source>
</evidence>
<comment type="caution">
    <text evidence="6">The sequence shown here is derived from an EMBL/GenBank/DDBJ whole genome shotgun (WGS) entry which is preliminary data.</text>
</comment>
<dbReference type="PROSITE" id="PS00639">
    <property type="entry name" value="THIOL_PROTEASE_HIS"/>
    <property type="match status" value="1"/>
</dbReference>
<keyword evidence="6" id="KW-0645">Protease</keyword>
<dbReference type="InterPro" id="IPR025661">
    <property type="entry name" value="Pept_asp_AS"/>
</dbReference>
<dbReference type="InterPro" id="IPR025660">
    <property type="entry name" value="Pept_his_AS"/>
</dbReference>
<accession>A0A9Q0LRP8</accession>
<gene>
    <name evidence="6" type="ORF">M0811_06902</name>
</gene>
<dbReference type="EMBL" id="JAPDFW010000063">
    <property type="protein sequence ID" value="KAJ5076040.1"/>
    <property type="molecule type" value="Genomic_DNA"/>
</dbReference>
<feature type="signal peptide" evidence="3">
    <location>
        <begin position="1"/>
        <end position="15"/>
    </location>
</feature>
<keyword evidence="2" id="KW-1015">Disulfide bond</keyword>
<dbReference type="InterPro" id="IPR013201">
    <property type="entry name" value="Prot_inhib_I29"/>
</dbReference>
<dbReference type="PROSITE" id="PS00640">
    <property type="entry name" value="THIOL_PROTEASE_ASN"/>
    <property type="match status" value="1"/>
</dbReference>
<dbReference type="InterPro" id="IPR000169">
    <property type="entry name" value="Pept_cys_AS"/>
</dbReference>
<dbReference type="PRINTS" id="PR00705">
    <property type="entry name" value="PAPAIN"/>
</dbReference>
<proteinExistence type="inferred from homology"/>
<comment type="similarity">
    <text evidence="1">Belongs to the peptidase C1 family.</text>
</comment>
<dbReference type="CDD" id="cd02248">
    <property type="entry name" value="Peptidase_C1A"/>
    <property type="match status" value="1"/>
</dbReference>
<protein>
    <submittedName>
        <fullName evidence="6">Cysteine protease rdl2-related</fullName>
    </submittedName>
</protein>
<dbReference type="AlphaFoldDB" id="A0A9Q0LRP8"/>
<dbReference type="OrthoDB" id="10253408at2759"/>
<dbReference type="SMART" id="SM00848">
    <property type="entry name" value="Inhibitor_I29"/>
    <property type="match status" value="1"/>
</dbReference>
<dbReference type="InterPro" id="IPR013128">
    <property type="entry name" value="Peptidase_C1A"/>
</dbReference>
<dbReference type="Pfam" id="PF00112">
    <property type="entry name" value="Peptidase_C1"/>
    <property type="match status" value="1"/>
</dbReference>
<evidence type="ECO:0000259" key="5">
    <source>
        <dbReference type="SMART" id="SM00848"/>
    </source>
</evidence>
<evidence type="ECO:0000256" key="1">
    <source>
        <dbReference type="ARBA" id="ARBA00008455"/>
    </source>
</evidence>
<feature type="chain" id="PRO_5040374055" evidence="3">
    <location>
        <begin position="16"/>
        <end position="315"/>
    </location>
</feature>
<feature type="domain" description="Cathepsin propeptide inhibitor" evidence="5">
    <location>
        <begin position="22"/>
        <end position="77"/>
    </location>
</feature>
<evidence type="ECO:0000313" key="6">
    <source>
        <dbReference type="EMBL" id="KAJ5076040.1"/>
    </source>
</evidence>
<evidence type="ECO:0000256" key="3">
    <source>
        <dbReference type="SAM" id="SignalP"/>
    </source>
</evidence>
<evidence type="ECO:0000313" key="7">
    <source>
        <dbReference type="Proteomes" id="UP001149090"/>
    </source>
</evidence>
<dbReference type="OMA" id="HHFAAFK"/>
<dbReference type="InterPro" id="IPR039417">
    <property type="entry name" value="Peptidase_C1A_papain-like"/>
</dbReference>
<dbReference type="PANTHER" id="PTHR12411">
    <property type="entry name" value="CYSTEINE PROTEASE FAMILY C1-RELATED"/>
    <property type="match status" value="1"/>
</dbReference>
<dbReference type="FunFam" id="3.90.70.10:FF:000039">
    <property type="entry name" value="Cysteine proteinase 2, putative"/>
    <property type="match status" value="1"/>
</dbReference>
<dbReference type="Proteomes" id="UP001149090">
    <property type="component" value="Unassembled WGS sequence"/>
</dbReference>
<dbReference type="SUPFAM" id="SSF54001">
    <property type="entry name" value="Cysteine proteinases"/>
    <property type="match status" value="1"/>
</dbReference>
<reference evidence="6" key="1">
    <citation type="submission" date="2022-10" db="EMBL/GenBank/DDBJ databases">
        <title>Novel sulphate-reducing endosymbionts in the free-living metamonad Anaeramoeba.</title>
        <authorList>
            <person name="Jerlstrom-Hultqvist J."/>
            <person name="Cepicka I."/>
            <person name="Gallot-Lavallee L."/>
            <person name="Salas-Leiva D."/>
            <person name="Curtis B.A."/>
            <person name="Zahonova K."/>
            <person name="Pipaliya S."/>
            <person name="Dacks J."/>
            <person name="Roger A.J."/>
        </authorList>
    </citation>
    <scope>NUCLEOTIDE SEQUENCE</scope>
    <source>
        <strain evidence="6">BMAN</strain>
    </source>
</reference>
<dbReference type="PROSITE" id="PS00139">
    <property type="entry name" value="THIOL_PROTEASE_CYS"/>
    <property type="match status" value="1"/>
</dbReference>
<dbReference type="SMART" id="SM00645">
    <property type="entry name" value="Pept_C1"/>
    <property type="match status" value="1"/>
</dbReference>